<feature type="compositionally biased region" description="Basic and acidic residues" evidence="7">
    <location>
        <begin position="169"/>
        <end position="179"/>
    </location>
</feature>
<evidence type="ECO:0000259" key="8">
    <source>
        <dbReference type="PROSITE" id="PS51032"/>
    </source>
</evidence>
<protein>
    <submittedName>
        <fullName evidence="9">Dehydration-responsive element-binding protein 2F</fullName>
    </submittedName>
</protein>
<evidence type="ECO:0000256" key="5">
    <source>
        <dbReference type="ARBA" id="ARBA00023242"/>
    </source>
</evidence>
<keyword evidence="3" id="KW-0238">DNA-binding</keyword>
<dbReference type="Pfam" id="PF00847">
    <property type="entry name" value="AP2"/>
    <property type="match status" value="1"/>
</dbReference>
<evidence type="ECO:0000256" key="3">
    <source>
        <dbReference type="ARBA" id="ARBA00023125"/>
    </source>
</evidence>
<comment type="caution">
    <text evidence="9">The sequence shown here is derived from an EMBL/GenBank/DDBJ whole genome shotgun (WGS) entry which is preliminary data.</text>
</comment>
<dbReference type="CDD" id="cd00018">
    <property type="entry name" value="AP2"/>
    <property type="match status" value="1"/>
</dbReference>
<sequence length="305" mass="35079">METCRDKKLHSSPLVKPWKKGPSRGKGGPQNASCEYRGVRQRTWGKWVAEIREPKKRTRLWLGSFATAEEAAMAYDQAATKLYGPDAYLNLPHLLHNLPRNDINNGSKSNFLKWVPSKNFVSMFPHPRPAATFMLNLTAQPSLNLIHQRLQQLRTPHAFLSPSLPSPSEKLKDESKNEKEDEASLGEEITTVTRNMVEEKPQIDLNEFLQQLGIIKEEVEKSVIESEGEEEISNNKEAESNNCLKDDHSDEVEVVSDKSFNWDSIMEIHPNIEHHHFGNFQVYDRYEDDLSFWDFEEHPSMTIIP</sequence>
<feature type="non-terminal residue" evidence="9">
    <location>
        <position position="1"/>
    </location>
</feature>
<evidence type="ECO:0000256" key="4">
    <source>
        <dbReference type="ARBA" id="ARBA00023163"/>
    </source>
</evidence>
<dbReference type="FunFam" id="3.30.730.10:FF:000001">
    <property type="entry name" value="Ethylene-responsive transcription factor 2"/>
    <property type="match status" value="1"/>
</dbReference>
<proteinExistence type="inferred from homology"/>
<dbReference type="GO" id="GO:0005634">
    <property type="term" value="C:nucleus"/>
    <property type="evidence" value="ECO:0007669"/>
    <property type="project" value="UniProtKB-SubCell"/>
</dbReference>
<reference evidence="9 10" key="1">
    <citation type="journal article" date="2021" name="Hortic Res">
        <title>The domestication of Cucurbita argyrosperma as revealed by the genome of its wild relative.</title>
        <authorList>
            <person name="Barrera-Redondo J."/>
            <person name="Sanchez-de la Vega G."/>
            <person name="Aguirre-Liguori J.A."/>
            <person name="Castellanos-Morales G."/>
            <person name="Gutierrez-Guerrero Y.T."/>
            <person name="Aguirre-Dugua X."/>
            <person name="Aguirre-Planter E."/>
            <person name="Tenaillon M.I."/>
            <person name="Lira-Saade R."/>
            <person name="Eguiarte L.E."/>
        </authorList>
    </citation>
    <scope>NUCLEOTIDE SEQUENCE [LARGE SCALE GENOMIC DNA]</scope>
    <source>
        <strain evidence="9">JBR-2021</strain>
    </source>
</reference>
<evidence type="ECO:0000313" key="9">
    <source>
        <dbReference type="EMBL" id="KAG6580829.1"/>
    </source>
</evidence>
<accession>A0AAV6MGU8</accession>
<dbReference type="Proteomes" id="UP000685013">
    <property type="component" value="Chromosome 14"/>
</dbReference>
<name>A0AAV6MGU8_9ROSI</name>
<evidence type="ECO:0000313" key="10">
    <source>
        <dbReference type="Proteomes" id="UP000685013"/>
    </source>
</evidence>
<evidence type="ECO:0000256" key="7">
    <source>
        <dbReference type="SAM" id="MobiDB-lite"/>
    </source>
</evidence>
<feature type="region of interest" description="Disordered" evidence="7">
    <location>
        <begin position="158"/>
        <end position="185"/>
    </location>
</feature>
<dbReference type="GO" id="GO:0000976">
    <property type="term" value="F:transcription cis-regulatory region binding"/>
    <property type="evidence" value="ECO:0007669"/>
    <property type="project" value="TreeGrafter"/>
</dbReference>
<dbReference type="EMBL" id="JAGKQH010000014">
    <property type="protein sequence ID" value="KAG6580829.1"/>
    <property type="molecule type" value="Genomic_DNA"/>
</dbReference>
<keyword evidence="10" id="KW-1185">Reference proteome</keyword>
<dbReference type="InterPro" id="IPR001471">
    <property type="entry name" value="AP2/ERF_dom"/>
</dbReference>
<keyword evidence="4" id="KW-0804">Transcription</keyword>
<feature type="region of interest" description="Disordered" evidence="7">
    <location>
        <begin position="225"/>
        <end position="250"/>
    </location>
</feature>
<dbReference type="GO" id="GO:0003700">
    <property type="term" value="F:DNA-binding transcription factor activity"/>
    <property type="evidence" value="ECO:0007669"/>
    <property type="project" value="InterPro"/>
</dbReference>
<keyword evidence="5" id="KW-0539">Nucleus</keyword>
<keyword evidence="2" id="KW-0805">Transcription regulation</keyword>
<evidence type="ECO:0000256" key="6">
    <source>
        <dbReference type="ARBA" id="ARBA00024343"/>
    </source>
</evidence>
<evidence type="ECO:0000256" key="1">
    <source>
        <dbReference type="ARBA" id="ARBA00004123"/>
    </source>
</evidence>
<feature type="region of interest" description="Disordered" evidence="7">
    <location>
        <begin position="1"/>
        <end position="33"/>
    </location>
</feature>
<feature type="domain" description="AP2/ERF" evidence="8">
    <location>
        <begin position="35"/>
        <end position="92"/>
    </location>
</feature>
<dbReference type="PANTHER" id="PTHR31241:SF2">
    <property type="entry name" value="DEHYDRATION-RESPONSIVE ELEMENT-BINDING PROTEIN 2F"/>
    <property type="match status" value="1"/>
</dbReference>
<evidence type="ECO:0000256" key="2">
    <source>
        <dbReference type="ARBA" id="ARBA00023015"/>
    </source>
</evidence>
<dbReference type="GO" id="GO:0045893">
    <property type="term" value="P:positive regulation of DNA-templated transcription"/>
    <property type="evidence" value="ECO:0007669"/>
    <property type="project" value="TreeGrafter"/>
</dbReference>
<comment type="similarity">
    <text evidence="6">Belongs to the AP2/ERF transcription factor family. ERF subfamily.</text>
</comment>
<comment type="subcellular location">
    <subcellularLocation>
        <location evidence="1">Nucleus</location>
    </subcellularLocation>
</comment>
<dbReference type="AlphaFoldDB" id="A0AAV6MGU8"/>
<dbReference type="SMART" id="SM00380">
    <property type="entry name" value="AP2"/>
    <property type="match status" value="1"/>
</dbReference>
<dbReference type="PROSITE" id="PS51032">
    <property type="entry name" value="AP2_ERF"/>
    <property type="match status" value="1"/>
</dbReference>
<feature type="compositionally biased region" description="Basic and acidic residues" evidence="7">
    <location>
        <begin position="233"/>
        <end position="248"/>
    </location>
</feature>
<dbReference type="PANTHER" id="PTHR31241">
    <property type="entry name" value="DEHYDRATION-RESPONSIVE ELEMENT-BINDING PROTEIN 2C"/>
    <property type="match status" value="1"/>
</dbReference>
<dbReference type="GO" id="GO:0006950">
    <property type="term" value="P:response to stress"/>
    <property type="evidence" value="ECO:0007669"/>
    <property type="project" value="TreeGrafter"/>
</dbReference>
<gene>
    <name evidence="9" type="primary">DREB2F</name>
    <name evidence="9" type="ORF">SDJN03_20831</name>
</gene>
<organism evidence="9 10">
    <name type="scientific">Cucurbita argyrosperma subsp. sororia</name>
    <dbReference type="NCBI Taxonomy" id="37648"/>
    <lineage>
        <taxon>Eukaryota</taxon>
        <taxon>Viridiplantae</taxon>
        <taxon>Streptophyta</taxon>
        <taxon>Embryophyta</taxon>
        <taxon>Tracheophyta</taxon>
        <taxon>Spermatophyta</taxon>
        <taxon>Magnoliopsida</taxon>
        <taxon>eudicotyledons</taxon>
        <taxon>Gunneridae</taxon>
        <taxon>Pentapetalae</taxon>
        <taxon>rosids</taxon>
        <taxon>fabids</taxon>
        <taxon>Cucurbitales</taxon>
        <taxon>Cucurbitaceae</taxon>
        <taxon>Cucurbiteae</taxon>
        <taxon>Cucurbita</taxon>
    </lineage>
</organism>